<dbReference type="HOGENOM" id="CLU_093052_0_0_9"/>
<name>F8FGB3_PAEMK</name>
<keyword evidence="1" id="KW-0749">Sporulation</keyword>
<comment type="subcellular location">
    <subcellularLocation>
        <location evidence="2">Spore coat</location>
    </subcellularLocation>
</comment>
<dbReference type="EMBL" id="CP002869">
    <property type="protein sequence ID" value="AEI43933.1"/>
    <property type="molecule type" value="Genomic_DNA"/>
</dbReference>
<evidence type="ECO:0000313" key="4">
    <source>
        <dbReference type="EMBL" id="AEI43933.1"/>
    </source>
</evidence>
<dbReference type="KEGG" id="pms:KNP414_05409"/>
<evidence type="ECO:0000313" key="5">
    <source>
        <dbReference type="Proteomes" id="UP000006620"/>
    </source>
</evidence>
<reference evidence="4 5" key="2">
    <citation type="journal article" date="2013" name="Genome Announc.">
        <title>Genome Sequence of Growth-Improving Paenibacillus mucilaginosus Strain KNP414.</title>
        <authorList>
            <person name="Lu J.J."/>
            <person name="Wang J.F."/>
            <person name="Hu X.F."/>
        </authorList>
    </citation>
    <scope>NUCLEOTIDE SEQUENCE [LARGE SCALE GENOMIC DNA]</scope>
    <source>
        <strain evidence="4 5">KNP414</strain>
    </source>
</reference>
<evidence type="ECO:0000256" key="2">
    <source>
        <dbReference type="ARBA" id="ARBA00024325"/>
    </source>
</evidence>
<organism evidence="4 5">
    <name type="scientific">Paenibacillus mucilaginosus (strain KNP414)</name>
    <dbReference type="NCBI Taxonomy" id="1036673"/>
    <lineage>
        <taxon>Bacteria</taxon>
        <taxon>Bacillati</taxon>
        <taxon>Bacillota</taxon>
        <taxon>Bacilli</taxon>
        <taxon>Bacillales</taxon>
        <taxon>Paenibacillaceae</taxon>
        <taxon>Paenibacillus</taxon>
    </lineage>
</organism>
<dbReference type="PANTHER" id="PTHR39183:SF1">
    <property type="entry name" value="SPORE COAT PROTEIN F-LIKE PROTEIN YHCQ"/>
    <property type="match status" value="1"/>
</dbReference>
<dbReference type="PANTHER" id="PTHR39183">
    <property type="entry name" value="SPORE COAT PROTEIN F-LIKE PROTEIN YHCQ"/>
    <property type="match status" value="1"/>
</dbReference>
<dbReference type="InterPro" id="IPR012347">
    <property type="entry name" value="Ferritin-like"/>
</dbReference>
<gene>
    <name evidence="4" type="ordered locus">KNP414_05409</name>
</gene>
<evidence type="ECO:0000256" key="1">
    <source>
        <dbReference type="ARBA" id="ARBA00022969"/>
    </source>
</evidence>
<protein>
    <submittedName>
        <fullName evidence="4">Coat F domain-containing protein</fullName>
    </submittedName>
</protein>
<dbReference type="Gene3D" id="1.20.1260.10">
    <property type="match status" value="1"/>
</dbReference>
<accession>F8FGB3</accession>
<dbReference type="AlphaFoldDB" id="F8FGB3"/>
<dbReference type="InterPro" id="IPR012851">
    <property type="entry name" value="Spore_coat_CotF-like"/>
</dbReference>
<evidence type="ECO:0000256" key="3">
    <source>
        <dbReference type="ARBA" id="ARBA00024344"/>
    </source>
</evidence>
<reference evidence="5" key="1">
    <citation type="submission" date="2011-06" db="EMBL/GenBank/DDBJ databases">
        <title>Complete genome sequence of Paenibacillus mucilaginosus KNP414.</title>
        <authorList>
            <person name="Wang J."/>
            <person name="Hu S."/>
            <person name="Hu X."/>
            <person name="Zhang B."/>
            <person name="Dong D."/>
            <person name="Zhang S."/>
            <person name="Zhao K."/>
            <person name="Wu D."/>
        </authorList>
    </citation>
    <scope>NUCLEOTIDE SEQUENCE [LARGE SCALE GENOMIC DNA]</scope>
    <source>
        <strain evidence="5">KNP414</strain>
    </source>
</reference>
<comment type="similarity">
    <text evidence="3">Belongs to the CotF family.</text>
</comment>
<dbReference type="Pfam" id="PF07875">
    <property type="entry name" value="Coat_F"/>
    <property type="match status" value="1"/>
</dbReference>
<dbReference type="Proteomes" id="UP000006620">
    <property type="component" value="Chromosome"/>
</dbReference>
<dbReference type="PATRIC" id="fig|1036673.3.peg.5014"/>
<dbReference type="GO" id="GO:0030435">
    <property type="term" value="P:sporulation resulting in formation of a cellular spore"/>
    <property type="evidence" value="ECO:0007669"/>
    <property type="project" value="UniProtKB-KW"/>
</dbReference>
<sequence length="190" mass="20924">MPFGAHETMEVHEILNEKMNLIEHFALYGQMAQSPAVRDLVSRHLQTAVAGYDQLVAYTHDYSAAKAPGAGMPGFNSGIRPEQIQYGLDRPAPMAPMLQGALNDRQILAAVLSCHKASAKNHMQACLECADPNVRRMLQQGANLCAEQAYETFLIMNQQGLYQVPTMQDHTAKTFLHAYQPSNPGPAPMM</sequence>
<proteinExistence type="inferred from homology"/>
<dbReference type="RefSeq" id="WP_013919086.1">
    <property type="nucleotide sequence ID" value="NC_015690.1"/>
</dbReference>